<sequence>MHVLIVDDHAFVCVGLKATLLDEYKGIDVTTTDHGDTALTILARDTIDLVIVDLFMPGAGGGFNFIAMLCESYPNLPVIVLSASENPAHIRKCLDFGAIGFVTKSAPKDALFEAISRALKGEKYVPDSLREAMPDVAKVIDEVDSGASADIISGLMTKRQMDILRHITQGRSNKQIARDLDLSENTVKVHVSAMLRALGLANRTQAGILGQKLGLDEGAEASN</sequence>
<evidence type="ECO:0000313" key="7">
    <source>
        <dbReference type="Proteomes" id="UP001059934"/>
    </source>
</evidence>
<keyword evidence="2" id="KW-0238">DNA-binding</keyword>
<dbReference type="CDD" id="cd17535">
    <property type="entry name" value="REC_NarL-like"/>
    <property type="match status" value="1"/>
</dbReference>
<proteinExistence type="predicted"/>
<evidence type="ECO:0000256" key="2">
    <source>
        <dbReference type="ARBA" id="ARBA00023125"/>
    </source>
</evidence>
<feature type="domain" description="Response regulatory" evidence="5">
    <location>
        <begin position="2"/>
        <end position="119"/>
    </location>
</feature>
<dbReference type="Pfam" id="PF00072">
    <property type="entry name" value="Response_reg"/>
    <property type="match status" value="1"/>
</dbReference>
<dbReference type="SUPFAM" id="SSF52172">
    <property type="entry name" value="CheY-like"/>
    <property type="match status" value="1"/>
</dbReference>
<dbReference type="PROSITE" id="PS50043">
    <property type="entry name" value="HTH_LUXR_2"/>
    <property type="match status" value="1"/>
</dbReference>
<dbReference type="InterPro" id="IPR001789">
    <property type="entry name" value="Sig_transdc_resp-reg_receiver"/>
</dbReference>
<dbReference type="InterPro" id="IPR051015">
    <property type="entry name" value="EvgA-like"/>
</dbReference>
<keyword evidence="1 3" id="KW-0597">Phosphoprotein</keyword>
<protein>
    <submittedName>
        <fullName evidence="6">Response regulator transcription factor</fullName>
    </submittedName>
</protein>
<dbReference type="InterPro" id="IPR016032">
    <property type="entry name" value="Sig_transdc_resp-reg_C-effctor"/>
</dbReference>
<feature type="modified residue" description="4-aspartylphosphate" evidence="3">
    <location>
        <position position="53"/>
    </location>
</feature>
<dbReference type="CDD" id="cd06170">
    <property type="entry name" value="LuxR_C_like"/>
    <property type="match status" value="1"/>
</dbReference>
<dbReference type="PRINTS" id="PR00038">
    <property type="entry name" value="HTHLUXR"/>
</dbReference>
<dbReference type="SMART" id="SM00448">
    <property type="entry name" value="REC"/>
    <property type="match status" value="1"/>
</dbReference>
<keyword evidence="7" id="KW-1185">Reference proteome</keyword>
<evidence type="ECO:0000259" key="5">
    <source>
        <dbReference type="PROSITE" id="PS50110"/>
    </source>
</evidence>
<dbReference type="Pfam" id="PF00196">
    <property type="entry name" value="GerE"/>
    <property type="match status" value="1"/>
</dbReference>
<dbReference type="SUPFAM" id="SSF46894">
    <property type="entry name" value="C-terminal effector domain of the bipartite response regulators"/>
    <property type="match status" value="1"/>
</dbReference>
<feature type="domain" description="HTH luxR-type" evidence="4">
    <location>
        <begin position="149"/>
        <end position="214"/>
    </location>
</feature>
<dbReference type="Gene3D" id="3.40.50.2300">
    <property type="match status" value="1"/>
</dbReference>
<accession>A0ABY5TPK6</accession>
<dbReference type="PANTHER" id="PTHR45566">
    <property type="entry name" value="HTH-TYPE TRANSCRIPTIONAL REGULATOR YHJB-RELATED"/>
    <property type="match status" value="1"/>
</dbReference>
<dbReference type="EMBL" id="CP103416">
    <property type="protein sequence ID" value="UVW35660.1"/>
    <property type="molecule type" value="Genomic_DNA"/>
</dbReference>
<dbReference type="Proteomes" id="UP001059934">
    <property type="component" value="Chromosome"/>
</dbReference>
<gene>
    <name evidence="6" type="ORF">NYF23_03375</name>
</gene>
<dbReference type="PANTHER" id="PTHR45566:SF1">
    <property type="entry name" value="HTH-TYPE TRANSCRIPTIONAL REGULATOR YHJB-RELATED"/>
    <property type="match status" value="1"/>
</dbReference>
<dbReference type="PROSITE" id="PS50110">
    <property type="entry name" value="RESPONSE_REGULATORY"/>
    <property type="match status" value="1"/>
</dbReference>
<evidence type="ECO:0000259" key="4">
    <source>
        <dbReference type="PROSITE" id="PS50043"/>
    </source>
</evidence>
<dbReference type="SMART" id="SM00421">
    <property type="entry name" value="HTH_LUXR"/>
    <property type="match status" value="1"/>
</dbReference>
<name>A0ABY5TPK6_9GAMM</name>
<dbReference type="Gene3D" id="1.10.10.10">
    <property type="entry name" value="Winged helix-like DNA-binding domain superfamily/Winged helix DNA-binding domain"/>
    <property type="match status" value="1"/>
</dbReference>
<dbReference type="InterPro" id="IPR058245">
    <property type="entry name" value="NreC/VraR/RcsB-like_REC"/>
</dbReference>
<dbReference type="InterPro" id="IPR000792">
    <property type="entry name" value="Tscrpt_reg_LuxR_C"/>
</dbReference>
<reference evidence="6" key="1">
    <citation type="submission" date="2022-08" db="EMBL/GenBank/DDBJ databases">
        <title>Catabolic pathway analysis in culturable SAR92 clade bacteria reveals their overlooked roles in DMSP degradation in coastal seas.</title>
        <authorList>
            <person name="He X."/>
            <person name="Zhang X."/>
            <person name="Zhang Y."/>
        </authorList>
    </citation>
    <scope>NUCLEOTIDE SEQUENCE</scope>
    <source>
        <strain evidence="6">H455</strain>
    </source>
</reference>
<evidence type="ECO:0000313" key="6">
    <source>
        <dbReference type="EMBL" id="UVW35660.1"/>
    </source>
</evidence>
<evidence type="ECO:0000256" key="3">
    <source>
        <dbReference type="PROSITE-ProRule" id="PRU00169"/>
    </source>
</evidence>
<dbReference type="InterPro" id="IPR011006">
    <property type="entry name" value="CheY-like_superfamily"/>
</dbReference>
<organism evidence="6 7">
    <name type="scientific">SAR92 clade bacterium H455</name>
    <dbReference type="NCBI Taxonomy" id="2974818"/>
    <lineage>
        <taxon>Bacteria</taxon>
        <taxon>Pseudomonadati</taxon>
        <taxon>Pseudomonadota</taxon>
        <taxon>Gammaproteobacteria</taxon>
        <taxon>Cellvibrionales</taxon>
        <taxon>Porticoccaceae</taxon>
        <taxon>SAR92 clade</taxon>
    </lineage>
</organism>
<evidence type="ECO:0000256" key="1">
    <source>
        <dbReference type="ARBA" id="ARBA00022553"/>
    </source>
</evidence>
<dbReference type="InterPro" id="IPR036388">
    <property type="entry name" value="WH-like_DNA-bd_sf"/>
</dbReference>